<proteinExistence type="predicted"/>
<evidence type="ECO:0000313" key="6">
    <source>
        <dbReference type="Proteomes" id="UP000441717"/>
    </source>
</evidence>
<sequence length="250" mass="27885">MVVQKRLNKSPLYEQAYVALKEDIMSGRLQAGEKLTDQGLAELLGISRTPVREAVRQLVKEGLLVGAPNRSVTVFSPNARDIAEVYAIRSCLEGLAAGLAALRPDRSSFTEKMAQISEEAKQYAQNQDAGMVARKNTEFHDLLIAASGCDSLVSLLEPIRNRAFICRLSSMRNQASVHVSLQEHDEIIKCLVDGDSPRAEQLVRHHVTMAGRRLLMRLHARELNESDPIFRYYQKIADEDGGLKLENNQC</sequence>
<dbReference type="SUPFAM" id="SSF48008">
    <property type="entry name" value="GntR ligand-binding domain-like"/>
    <property type="match status" value="1"/>
</dbReference>
<dbReference type="EMBL" id="WHYR01000001">
    <property type="protein sequence ID" value="MQL50750.1"/>
    <property type="molecule type" value="Genomic_DNA"/>
</dbReference>
<reference evidence="5 6" key="1">
    <citation type="submission" date="2019-10" db="EMBL/GenBank/DDBJ databases">
        <title>Comparative genomics of sulfur disproportionating microorganisms.</title>
        <authorList>
            <person name="Ward L.M."/>
            <person name="Bertran E."/>
            <person name="Johnston D."/>
        </authorList>
    </citation>
    <scope>NUCLEOTIDE SEQUENCE [LARGE SCALE GENOMIC DNA]</scope>
    <source>
        <strain evidence="5 6">DSM 14055</strain>
    </source>
</reference>
<dbReference type="PRINTS" id="PR00035">
    <property type="entry name" value="HTHGNTR"/>
</dbReference>
<protein>
    <submittedName>
        <fullName evidence="5">FCD domain-containing protein</fullName>
    </submittedName>
</protein>
<comment type="caution">
    <text evidence="5">The sequence shown here is derived from an EMBL/GenBank/DDBJ whole genome shotgun (WGS) entry which is preliminary data.</text>
</comment>
<dbReference type="CDD" id="cd07377">
    <property type="entry name" value="WHTH_GntR"/>
    <property type="match status" value="1"/>
</dbReference>
<organism evidence="5 6">
    <name type="scientific">Desulfofundulus thermobenzoicus</name>
    <dbReference type="NCBI Taxonomy" id="29376"/>
    <lineage>
        <taxon>Bacteria</taxon>
        <taxon>Bacillati</taxon>
        <taxon>Bacillota</taxon>
        <taxon>Clostridia</taxon>
        <taxon>Eubacteriales</taxon>
        <taxon>Peptococcaceae</taxon>
        <taxon>Desulfofundulus</taxon>
    </lineage>
</organism>
<evidence type="ECO:0000256" key="2">
    <source>
        <dbReference type="ARBA" id="ARBA00023125"/>
    </source>
</evidence>
<dbReference type="PANTHER" id="PTHR43537">
    <property type="entry name" value="TRANSCRIPTIONAL REGULATOR, GNTR FAMILY"/>
    <property type="match status" value="1"/>
</dbReference>
<dbReference type="AlphaFoldDB" id="A0A6N7IL96"/>
<dbReference type="RefSeq" id="WP_152944663.1">
    <property type="nucleotide sequence ID" value="NZ_WHYR01000001.1"/>
</dbReference>
<evidence type="ECO:0000313" key="5">
    <source>
        <dbReference type="EMBL" id="MQL50750.1"/>
    </source>
</evidence>
<dbReference type="InterPro" id="IPR036390">
    <property type="entry name" value="WH_DNA-bd_sf"/>
</dbReference>
<dbReference type="Gene3D" id="1.10.10.10">
    <property type="entry name" value="Winged helix-like DNA-binding domain superfamily/Winged helix DNA-binding domain"/>
    <property type="match status" value="1"/>
</dbReference>
<dbReference type="Gene3D" id="1.20.120.530">
    <property type="entry name" value="GntR ligand-binding domain-like"/>
    <property type="match status" value="1"/>
</dbReference>
<gene>
    <name evidence="5" type="ORF">GFC01_00330</name>
</gene>
<dbReference type="SMART" id="SM00345">
    <property type="entry name" value="HTH_GNTR"/>
    <property type="match status" value="1"/>
</dbReference>
<dbReference type="InterPro" id="IPR011711">
    <property type="entry name" value="GntR_C"/>
</dbReference>
<keyword evidence="1" id="KW-0805">Transcription regulation</keyword>
<dbReference type="InterPro" id="IPR036388">
    <property type="entry name" value="WH-like_DNA-bd_sf"/>
</dbReference>
<dbReference type="OrthoDB" id="154206at2"/>
<dbReference type="PANTHER" id="PTHR43537:SF24">
    <property type="entry name" value="GLUCONATE OPERON TRANSCRIPTIONAL REPRESSOR"/>
    <property type="match status" value="1"/>
</dbReference>
<keyword evidence="6" id="KW-1185">Reference proteome</keyword>
<dbReference type="PROSITE" id="PS50949">
    <property type="entry name" value="HTH_GNTR"/>
    <property type="match status" value="1"/>
</dbReference>
<name>A0A6N7IL96_9FIRM</name>
<dbReference type="InterPro" id="IPR008920">
    <property type="entry name" value="TF_FadR/GntR_C"/>
</dbReference>
<evidence type="ECO:0000256" key="1">
    <source>
        <dbReference type="ARBA" id="ARBA00023015"/>
    </source>
</evidence>
<feature type="domain" description="HTH gntR-type" evidence="4">
    <location>
        <begin position="10"/>
        <end position="77"/>
    </location>
</feature>
<dbReference type="InterPro" id="IPR000524">
    <property type="entry name" value="Tscrpt_reg_HTH_GntR"/>
</dbReference>
<dbReference type="GO" id="GO:0003677">
    <property type="term" value="F:DNA binding"/>
    <property type="evidence" value="ECO:0007669"/>
    <property type="project" value="UniProtKB-KW"/>
</dbReference>
<dbReference type="Proteomes" id="UP000441717">
    <property type="component" value="Unassembled WGS sequence"/>
</dbReference>
<dbReference type="SUPFAM" id="SSF46785">
    <property type="entry name" value="Winged helix' DNA-binding domain"/>
    <property type="match status" value="1"/>
</dbReference>
<evidence type="ECO:0000256" key="3">
    <source>
        <dbReference type="ARBA" id="ARBA00023163"/>
    </source>
</evidence>
<keyword evidence="3" id="KW-0804">Transcription</keyword>
<dbReference type="GO" id="GO:0003700">
    <property type="term" value="F:DNA-binding transcription factor activity"/>
    <property type="evidence" value="ECO:0007669"/>
    <property type="project" value="InterPro"/>
</dbReference>
<keyword evidence="2" id="KW-0238">DNA-binding</keyword>
<dbReference type="Pfam" id="PF00392">
    <property type="entry name" value="GntR"/>
    <property type="match status" value="1"/>
</dbReference>
<dbReference type="SMART" id="SM00895">
    <property type="entry name" value="FCD"/>
    <property type="match status" value="1"/>
</dbReference>
<evidence type="ECO:0000259" key="4">
    <source>
        <dbReference type="PROSITE" id="PS50949"/>
    </source>
</evidence>
<dbReference type="Pfam" id="PF07729">
    <property type="entry name" value="FCD"/>
    <property type="match status" value="1"/>
</dbReference>
<accession>A0A6N7IL96</accession>